<keyword evidence="1" id="KW-1133">Transmembrane helix</keyword>
<dbReference type="PANTHER" id="PTHR37309:SF1">
    <property type="entry name" value="SLR0284 PROTEIN"/>
    <property type="match status" value="1"/>
</dbReference>
<dbReference type="PANTHER" id="PTHR37309">
    <property type="entry name" value="SLR0284 PROTEIN"/>
    <property type="match status" value="1"/>
</dbReference>
<evidence type="ECO:0008006" key="4">
    <source>
        <dbReference type="Google" id="ProtNLM"/>
    </source>
</evidence>
<name>A0A1F7YQT2_9BACT</name>
<evidence type="ECO:0000256" key="1">
    <source>
        <dbReference type="SAM" id="Phobius"/>
    </source>
</evidence>
<dbReference type="STRING" id="1802500.A2801_00585"/>
<feature type="transmembrane region" description="Helical" evidence="1">
    <location>
        <begin position="15"/>
        <end position="34"/>
    </location>
</feature>
<organism evidence="2 3">
    <name type="scientific">Candidatus Woesebacteria bacterium RIFCSPHIGHO2_01_FULL_41_10</name>
    <dbReference type="NCBI Taxonomy" id="1802500"/>
    <lineage>
        <taxon>Bacteria</taxon>
        <taxon>Candidatus Woeseibacteriota</taxon>
    </lineage>
</organism>
<feature type="transmembrane region" description="Helical" evidence="1">
    <location>
        <begin position="106"/>
        <end position="123"/>
    </location>
</feature>
<accession>A0A1F7YQT2</accession>
<dbReference type="Proteomes" id="UP000177263">
    <property type="component" value="Unassembled WGS sequence"/>
</dbReference>
<evidence type="ECO:0000313" key="2">
    <source>
        <dbReference type="EMBL" id="OGM29653.1"/>
    </source>
</evidence>
<keyword evidence="1" id="KW-0812">Transmembrane</keyword>
<evidence type="ECO:0000313" key="3">
    <source>
        <dbReference type="Proteomes" id="UP000177263"/>
    </source>
</evidence>
<protein>
    <recommendedName>
        <fullName evidence="4">Phage holin family protein</fullName>
    </recommendedName>
</protein>
<reference evidence="2 3" key="1">
    <citation type="journal article" date="2016" name="Nat. Commun.">
        <title>Thousands of microbial genomes shed light on interconnected biogeochemical processes in an aquifer system.</title>
        <authorList>
            <person name="Anantharaman K."/>
            <person name="Brown C.T."/>
            <person name="Hug L.A."/>
            <person name="Sharon I."/>
            <person name="Castelle C.J."/>
            <person name="Probst A.J."/>
            <person name="Thomas B.C."/>
            <person name="Singh A."/>
            <person name="Wilkins M.J."/>
            <person name="Karaoz U."/>
            <person name="Brodie E.L."/>
            <person name="Williams K.H."/>
            <person name="Hubbard S.S."/>
            <person name="Banfield J.F."/>
        </authorList>
    </citation>
    <scope>NUCLEOTIDE SEQUENCE [LARGE SCALE GENOMIC DNA]</scope>
</reference>
<proteinExistence type="predicted"/>
<dbReference type="EMBL" id="MGGM01000010">
    <property type="protein sequence ID" value="OGM29653.1"/>
    <property type="molecule type" value="Genomic_DNA"/>
</dbReference>
<dbReference type="InterPro" id="IPR007165">
    <property type="entry name" value="Phage_holin_4_2"/>
</dbReference>
<comment type="caution">
    <text evidence="2">The sequence shown here is derived from an EMBL/GenBank/DDBJ whole genome shotgun (WGS) entry which is preliminary data.</text>
</comment>
<dbReference type="Pfam" id="PF04020">
    <property type="entry name" value="Phage_holin_4_2"/>
    <property type="match status" value="1"/>
</dbReference>
<feature type="transmembrane region" description="Helical" evidence="1">
    <location>
        <begin position="70"/>
        <end position="94"/>
    </location>
</feature>
<gene>
    <name evidence="2" type="ORF">A2801_00585</name>
</gene>
<keyword evidence="1" id="KW-0472">Membrane</keyword>
<feature type="transmembrane region" description="Helical" evidence="1">
    <location>
        <begin position="40"/>
        <end position="63"/>
    </location>
</feature>
<dbReference type="AlphaFoldDB" id="A0A1F7YQT2"/>
<sequence length="129" mass="13624">MVATKLKKVQEEEGAGIVMLLGRLLMNVIALLVVEYVLPGFALADVQTAVVAAVVLGAINMFLRPILQIIALPITILTLGIVAFLINVGLLMLAASLVPGFEIDSFLTAAVASILLALINTFFHKLAKA</sequence>